<evidence type="ECO:0000256" key="3">
    <source>
        <dbReference type="SAM" id="SignalP"/>
    </source>
</evidence>
<protein>
    <recommendedName>
        <fullName evidence="4">HMG box domain-containing protein</fullName>
    </recommendedName>
</protein>
<gene>
    <name evidence="5" type="ORF">FQN60_000627</name>
</gene>
<evidence type="ECO:0000256" key="2">
    <source>
        <dbReference type="SAM" id="MobiDB-lite"/>
    </source>
</evidence>
<dbReference type="PANTHER" id="PTHR47279">
    <property type="entry name" value="TRANSCRIPTION FACTOR SOX-30"/>
    <property type="match status" value="1"/>
</dbReference>
<dbReference type="SMART" id="SM00398">
    <property type="entry name" value="HMG"/>
    <property type="match status" value="1"/>
</dbReference>
<feature type="domain" description="HMG box" evidence="4">
    <location>
        <begin position="237"/>
        <end position="305"/>
    </location>
</feature>
<dbReference type="InterPro" id="IPR009071">
    <property type="entry name" value="HMG_box_dom"/>
</dbReference>
<dbReference type="PANTHER" id="PTHR47279:SF1">
    <property type="entry name" value="TRANSCRIPTION FACTOR SOX-30"/>
    <property type="match status" value="1"/>
</dbReference>
<dbReference type="SUPFAM" id="SSF47095">
    <property type="entry name" value="HMG-box"/>
    <property type="match status" value="1"/>
</dbReference>
<dbReference type="GO" id="GO:0005634">
    <property type="term" value="C:nucleus"/>
    <property type="evidence" value="ECO:0007669"/>
    <property type="project" value="UniProtKB-UniRule"/>
</dbReference>
<feature type="non-terminal residue" evidence="5">
    <location>
        <position position="1"/>
    </location>
</feature>
<dbReference type="EMBL" id="VOFY01000013">
    <property type="protein sequence ID" value="KAA8586791.1"/>
    <property type="molecule type" value="Genomic_DNA"/>
</dbReference>
<organism evidence="5 6">
    <name type="scientific">Etheostoma spectabile</name>
    <name type="common">orangethroat darter</name>
    <dbReference type="NCBI Taxonomy" id="54343"/>
    <lineage>
        <taxon>Eukaryota</taxon>
        <taxon>Metazoa</taxon>
        <taxon>Chordata</taxon>
        <taxon>Craniata</taxon>
        <taxon>Vertebrata</taxon>
        <taxon>Euteleostomi</taxon>
        <taxon>Actinopterygii</taxon>
        <taxon>Neopterygii</taxon>
        <taxon>Teleostei</taxon>
        <taxon>Neoteleostei</taxon>
        <taxon>Acanthomorphata</taxon>
        <taxon>Eupercaria</taxon>
        <taxon>Perciformes</taxon>
        <taxon>Percoidei</taxon>
        <taxon>Percidae</taxon>
        <taxon>Etheostomatinae</taxon>
        <taxon>Etheostoma</taxon>
    </lineage>
</organism>
<feature type="DNA-binding region" description="HMG box" evidence="1">
    <location>
        <begin position="237"/>
        <end position="305"/>
    </location>
</feature>
<sequence>SNVRTVWNQAVLFLGFLQSKTFSVVWATDNFYITTKTIETQIQQETMDIYPKKRAREQRLVTGNTGQDPAATPAFQFFQTGDAGQIPTLVGTGWRPRSSSCETYMALVGASSEFEGGKLPPISTFFNKLLYKVVSAEDSGSGIRSETVTSGSCPGAGSQVSAVKLLSSGDQIFPLQVTEKLHKRQACTAGGENWLNPDPVRPTSSLGGDRPVTAYTIPPTEEDLKQLQSGQDKNGHIKRPPNAFIVWSRIHRNALRKTRPRANMADISIVLGCEWSRLSEEQKGPYYEVAHKLKYMHRQQFPDYKYCPQKKKDIECLSSGQGAGQDPGASFSQAVPPVQSQLQGPSMYPNPAVRAYRVSYYPALCPYHRMDPYSRVQSNCPSSTEEVRNYHNTLHQTASESIEQPDIVTSQQLSVNNDKKCKYEDDVNVV</sequence>
<dbReference type="AlphaFoldDB" id="A0A5J5D5J6"/>
<evidence type="ECO:0000256" key="1">
    <source>
        <dbReference type="PROSITE-ProRule" id="PRU00267"/>
    </source>
</evidence>
<feature type="chain" id="PRO_5023937433" description="HMG box domain-containing protein" evidence="3">
    <location>
        <begin position="28"/>
        <end position="430"/>
    </location>
</feature>
<keyword evidence="3" id="KW-0732">Signal</keyword>
<dbReference type="Gene3D" id="1.10.30.10">
    <property type="entry name" value="High mobility group box domain"/>
    <property type="match status" value="1"/>
</dbReference>
<dbReference type="GO" id="GO:0003677">
    <property type="term" value="F:DNA binding"/>
    <property type="evidence" value="ECO:0007669"/>
    <property type="project" value="UniProtKB-UniRule"/>
</dbReference>
<name>A0A5J5D5J6_9PERO</name>
<dbReference type="InterPro" id="IPR036910">
    <property type="entry name" value="HMG_box_dom_sf"/>
</dbReference>
<keyword evidence="6" id="KW-1185">Reference proteome</keyword>
<dbReference type="PROSITE" id="PS50118">
    <property type="entry name" value="HMG_BOX_2"/>
    <property type="match status" value="1"/>
</dbReference>
<feature type="region of interest" description="Disordered" evidence="2">
    <location>
        <begin position="190"/>
        <end position="210"/>
    </location>
</feature>
<reference evidence="5 6" key="1">
    <citation type="submission" date="2019-08" db="EMBL/GenBank/DDBJ databases">
        <title>A chromosome-level genome assembly, high-density linkage maps, and genome scans reveal the genomic architecture of hybrid incompatibilities underlying speciation via character displacement in darters (Percidae: Etheostominae).</title>
        <authorList>
            <person name="Moran R.L."/>
            <person name="Catchen J.M."/>
            <person name="Fuller R.C."/>
        </authorList>
    </citation>
    <scope>NUCLEOTIDE SEQUENCE [LARGE SCALE GENOMIC DNA]</scope>
    <source>
        <strain evidence="5">EspeVRDwgs_2016</strain>
        <tissue evidence="5">Muscle</tissue>
    </source>
</reference>
<dbReference type="Proteomes" id="UP000327493">
    <property type="component" value="Chromosome 13"/>
</dbReference>
<proteinExistence type="predicted"/>
<comment type="caution">
    <text evidence="5">The sequence shown here is derived from an EMBL/GenBank/DDBJ whole genome shotgun (WGS) entry which is preliminary data.</text>
</comment>
<dbReference type="Pfam" id="PF00505">
    <property type="entry name" value="HMG_box"/>
    <property type="match status" value="1"/>
</dbReference>
<keyword evidence="1" id="KW-0238">DNA-binding</keyword>
<evidence type="ECO:0000313" key="5">
    <source>
        <dbReference type="EMBL" id="KAA8586791.1"/>
    </source>
</evidence>
<feature type="signal peptide" evidence="3">
    <location>
        <begin position="1"/>
        <end position="27"/>
    </location>
</feature>
<dbReference type="InterPro" id="IPR052856">
    <property type="entry name" value="SOX30_TF"/>
</dbReference>
<evidence type="ECO:0000313" key="6">
    <source>
        <dbReference type="Proteomes" id="UP000327493"/>
    </source>
</evidence>
<evidence type="ECO:0000259" key="4">
    <source>
        <dbReference type="PROSITE" id="PS50118"/>
    </source>
</evidence>
<accession>A0A5J5D5J6</accession>
<keyword evidence="1" id="KW-0539">Nucleus</keyword>